<comment type="caution">
    <text evidence="3">The sequence shown here is derived from an EMBL/GenBank/DDBJ whole genome shotgun (WGS) entry which is preliminary data.</text>
</comment>
<dbReference type="Proteomes" id="UP000572817">
    <property type="component" value="Unassembled WGS sequence"/>
</dbReference>
<feature type="transmembrane region" description="Helical" evidence="2">
    <location>
        <begin position="203"/>
        <end position="223"/>
    </location>
</feature>
<gene>
    <name evidence="3" type="ORF">GTA08_BOTSDO08063</name>
</gene>
<sequence>MDTQQDQSSFDNASSPAELGCYRPYSYLYYCRFRKAIKVLGIESYPEFATAKPYQAKPSARSPRPAPHPKMTSPKTMEPPTDLEKGELRPLLAPTATVAEDTTTTELLDAAYEATTASLLTTIATATSTFCSALLISLYRHPVWLQHLLDLSRMPCSHPNHQPSHFITEIPRPVFLAAVAIYLVSAAMLYAHRRARGDAHQDALLAAGLLMGVTAGLGLGFGVEDVVRVAGVWAVSGALVGSAVGHEVLALVTAGEDEVEADGEVEEMVGRRGSVMSAVSGEVGGVWRARG</sequence>
<organism evidence="3 4">
    <name type="scientific">Botryosphaeria dothidea</name>
    <dbReference type="NCBI Taxonomy" id="55169"/>
    <lineage>
        <taxon>Eukaryota</taxon>
        <taxon>Fungi</taxon>
        <taxon>Dikarya</taxon>
        <taxon>Ascomycota</taxon>
        <taxon>Pezizomycotina</taxon>
        <taxon>Dothideomycetes</taxon>
        <taxon>Dothideomycetes incertae sedis</taxon>
        <taxon>Botryosphaeriales</taxon>
        <taxon>Botryosphaeriaceae</taxon>
        <taxon>Botryosphaeria</taxon>
    </lineage>
</organism>
<proteinExistence type="predicted"/>
<keyword evidence="2" id="KW-0812">Transmembrane</keyword>
<feature type="transmembrane region" description="Helical" evidence="2">
    <location>
        <begin position="174"/>
        <end position="191"/>
    </location>
</feature>
<dbReference type="AlphaFoldDB" id="A0A8H4INZ6"/>
<accession>A0A8H4INZ6</accession>
<evidence type="ECO:0000256" key="1">
    <source>
        <dbReference type="SAM" id="MobiDB-lite"/>
    </source>
</evidence>
<keyword evidence="4" id="KW-1185">Reference proteome</keyword>
<dbReference type="EMBL" id="WWBZ02000051">
    <property type="protein sequence ID" value="KAF4304776.1"/>
    <property type="molecule type" value="Genomic_DNA"/>
</dbReference>
<feature type="region of interest" description="Disordered" evidence="1">
    <location>
        <begin position="53"/>
        <end position="89"/>
    </location>
</feature>
<dbReference type="OrthoDB" id="3939799at2759"/>
<evidence type="ECO:0000313" key="3">
    <source>
        <dbReference type="EMBL" id="KAF4304776.1"/>
    </source>
</evidence>
<evidence type="ECO:0000256" key="2">
    <source>
        <dbReference type="SAM" id="Phobius"/>
    </source>
</evidence>
<keyword evidence="2" id="KW-0472">Membrane</keyword>
<name>A0A8H4INZ6_9PEZI</name>
<reference evidence="3" key="1">
    <citation type="submission" date="2020-04" db="EMBL/GenBank/DDBJ databases">
        <title>Genome Assembly and Annotation of Botryosphaeria dothidea sdau 11-99, a Latent Pathogen of Apple Fruit Ring Rot in China.</title>
        <authorList>
            <person name="Yu C."/>
            <person name="Diao Y."/>
            <person name="Lu Q."/>
            <person name="Zhao J."/>
            <person name="Cui S."/>
            <person name="Peng C."/>
            <person name="He B."/>
            <person name="Liu H."/>
        </authorList>
    </citation>
    <scope>NUCLEOTIDE SEQUENCE [LARGE SCALE GENOMIC DNA]</scope>
    <source>
        <strain evidence="3">Sdau11-99</strain>
    </source>
</reference>
<evidence type="ECO:0000313" key="4">
    <source>
        <dbReference type="Proteomes" id="UP000572817"/>
    </source>
</evidence>
<protein>
    <submittedName>
        <fullName evidence="3">Uncharacterized protein</fullName>
    </submittedName>
</protein>
<keyword evidence="2" id="KW-1133">Transmembrane helix</keyword>